<dbReference type="Pfam" id="PF08546">
    <property type="entry name" value="ApbA_C"/>
    <property type="match status" value="1"/>
</dbReference>
<dbReference type="EC" id="1.1.1.169" evidence="4"/>
<comment type="pathway">
    <text evidence="4">Cofactor biosynthesis; (R)-pantothenate biosynthesis; (R)-pantoate from 3-methyl-2-oxobutanoate: step 2/2.</text>
</comment>
<dbReference type="InterPro" id="IPR008927">
    <property type="entry name" value="6-PGluconate_DH-like_C_sf"/>
</dbReference>
<evidence type="ECO:0000313" key="8">
    <source>
        <dbReference type="Proteomes" id="UP000050398"/>
    </source>
</evidence>
<dbReference type="PATRIC" id="fig|218284.4.peg.2985"/>
<dbReference type="Proteomes" id="UP000050398">
    <property type="component" value="Unassembled WGS sequence"/>
</dbReference>
<dbReference type="FunFam" id="1.10.1040.10:FF:000017">
    <property type="entry name" value="2-dehydropantoate 2-reductase"/>
    <property type="match status" value="1"/>
</dbReference>
<evidence type="ECO:0000256" key="1">
    <source>
        <dbReference type="ARBA" id="ARBA00007870"/>
    </source>
</evidence>
<protein>
    <recommendedName>
        <fullName evidence="4">2-dehydropantoate 2-reductase</fullName>
        <ecNumber evidence="4">1.1.1.169</ecNumber>
    </recommendedName>
    <alternativeName>
        <fullName evidence="4">Ketopantoate reductase</fullName>
    </alternativeName>
</protein>
<dbReference type="SUPFAM" id="SSF48179">
    <property type="entry name" value="6-phosphogluconate dehydrogenase C-terminal domain-like"/>
    <property type="match status" value="1"/>
</dbReference>
<dbReference type="InterPro" id="IPR003710">
    <property type="entry name" value="ApbA"/>
</dbReference>
<dbReference type="InterPro" id="IPR013328">
    <property type="entry name" value="6PGD_dom2"/>
</dbReference>
<comment type="caution">
    <text evidence="7">The sequence shown here is derived from an EMBL/GenBank/DDBJ whole genome shotgun (WGS) entry which is preliminary data.</text>
</comment>
<dbReference type="InterPro" id="IPR036291">
    <property type="entry name" value="NAD(P)-bd_dom_sf"/>
</dbReference>
<comment type="similarity">
    <text evidence="1 4">Belongs to the ketopantoate reductase family.</text>
</comment>
<accession>A0A0P6WS16</accession>
<sequence length="305" mass="33912">MRILVVGAGAVGGYFGGRLAEKGEDVTFLVRDKREHQLKEHGLQLESVHGDFRFQPKTLKAEEKAEPFDVIILSTKAYHLNGAIDSLTPFVGKDTMILPLLNGMSHIDDLIEAFGEGKVIGGLCFVESTLDEAGKVIQTSPIHDMVFGERNGERTSRIARLEEAFSGTKANFRLSDTIEGEMWHKYLFITTLSGVTSLYRAPIGPIRETGEGERRIKAVLSQSARVMRNLEAPLSKNIEEALFDKIKGMGYSMKSSLQRDMEKNLSVEADHLYGYLLEAAESQDVEVPDLQLIYGNLKIYEIASK</sequence>
<comment type="function">
    <text evidence="4">Catalyzes the NADPH-dependent reduction of ketopantoate into pantoic acid.</text>
</comment>
<dbReference type="NCBIfam" id="TIGR00745">
    <property type="entry name" value="apbA_panE"/>
    <property type="match status" value="1"/>
</dbReference>
<dbReference type="InterPro" id="IPR013752">
    <property type="entry name" value="KPA_reductase"/>
</dbReference>
<dbReference type="PANTHER" id="PTHR21708">
    <property type="entry name" value="PROBABLE 2-DEHYDROPANTOATE 2-REDUCTASE"/>
    <property type="match status" value="1"/>
</dbReference>
<dbReference type="UniPathway" id="UPA00028">
    <property type="reaction ID" value="UER00004"/>
</dbReference>
<feature type="domain" description="Ketopantoate reductase C-terminal" evidence="6">
    <location>
        <begin position="178"/>
        <end position="300"/>
    </location>
</feature>
<dbReference type="InterPro" id="IPR013332">
    <property type="entry name" value="KPR_N"/>
</dbReference>
<reference evidence="7 8" key="1">
    <citation type="submission" date="2015-08" db="EMBL/GenBank/DDBJ databases">
        <title>Draft Genome Sequence of Bacillus vietnamensis UCD-SED5.</title>
        <authorList>
            <person name="Lee R.D."/>
            <person name="Jospin G."/>
            <person name="Lang J.M."/>
            <person name="Coil D.A."/>
            <person name="Eisen J.A."/>
        </authorList>
    </citation>
    <scope>NUCLEOTIDE SEQUENCE [LARGE SCALE GENOMIC DNA]</scope>
    <source>
        <strain evidence="7 8">UCD-SED5</strain>
    </source>
</reference>
<dbReference type="Gene3D" id="3.40.50.720">
    <property type="entry name" value="NAD(P)-binding Rossmann-like Domain"/>
    <property type="match status" value="1"/>
</dbReference>
<dbReference type="InterPro" id="IPR051402">
    <property type="entry name" value="KPR-Related"/>
</dbReference>
<dbReference type="AlphaFoldDB" id="A0A0P6WS16"/>
<evidence type="ECO:0000259" key="6">
    <source>
        <dbReference type="Pfam" id="PF08546"/>
    </source>
</evidence>
<dbReference type="GO" id="GO:0008677">
    <property type="term" value="F:2-dehydropantoate 2-reductase activity"/>
    <property type="evidence" value="ECO:0007669"/>
    <property type="project" value="UniProtKB-EC"/>
</dbReference>
<evidence type="ECO:0000256" key="3">
    <source>
        <dbReference type="ARBA" id="ARBA00023002"/>
    </source>
</evidence>
<dbReference type="PANTHER" id="PTHR21708:SF26">
    <property type="entry name" value="2-DEHYDROPANTOATE 2-REDUCTASE"/>
    <property type="match status" value="1"/>
</dbReference>
<evidence type="ECO:0000256" key="2">
    <source>
        <dbReference type="ARBA" id="ARBA00022857"/>
    </source>
</evidence>
<organism evidence="7 8">
    <name type="scientific">Rossellomorea vietnamensis</name>
    <dbReference type="NCBI Taxonomy" id="218284"/>
    <lineage>
        <taxon>Bacteria</taxon>
        <taxon>Bacillati</taxon>
        <taxon>Bacillota</taxon>
        <taxon>Bacilli</taxon>
        <taxon>Bacillales</taxon>
        <taxon>Bacillaceae</taxon>
        <taxon>Rossellomorea</taxon>
    </lineage>
</organism>
<dbReference type="GO" id="GO:0015940">
    <property type="term" value="P:pantothenate biosynthetic process"/>
    <property type="evidence" value="ECO:0007669"/>
    <property type="project" value="UniProtKB-UniPathway"/>
</dbReference>
<keyword evidence="4" id="KW-0566">Pantothenate biosynthesis</keyword>
<dbReference type="RefSeq" id="WP_060671844.1">
    <property type="nucleotide sequence ID" value="NZ_LIXZ01000004.1"/>
</dbReference>
<feature type="domain" description="Ketopantoate reductase N-terminal" evidence="5">
    <location>
        <begin position="3"/>
        <end position="151"/>
    </location>
</feature>
<name>A0A0P6WS16_9BACI</name>
<dbReference type="FunFam" id="3.40.50.720:FF:000307">
    <property type="entry name" value="2-dehydropantoate 2-reductase"/>
    <property type="match status" value="1"/>
</dbReference>
<evidence type="ECO:0000256" key="4">
    <source>
        <dbReference type="RuleBase" id="RU362068"/>
    </source>
</evidence>
<dbReference type="OrthoDB" id="9793586at2"/>
<keyword evidence="3 4" id="KW-0560">Oxidoreductase</keyword>
<evidence type="ECO:0000313" key="7">
    <source>
        <dbReference type="EMBL" id="KPL60417.1"/>
    </source>
</evidence>
<comment type="catalytic activity">
    <reaction evidence="4">
        <text>(R)-pantoate + NADP(+) = 2-dehydropantoate + NADPH + H(+)</text>
        <dbReference type="Rhea" id="RHEA:16233"/>
        <dbReference type="ChEBI" id="CHEBI:11561"/>
        <dbReference type="ChEBI" id="CHEBI:15378"/>
        <dbReference type="ChEBI" id="CHEBI:15980"/>
        <dbReference type="ChEBI" id="CHEBI:57783"/>
        <dbReference type="ChEBI" id="CHEBI:58349"/>
        <dbReference type="EC" id="1.1.1.169"/>
    </reaction>
</comment>
<dbReference type="SUPFAM" id="SSF51735">
    <property type="entry name" value="NAD(P)-binding Rossmann-fold domains"/>
    <property type="match status" value="1"/>
</dbReference>
<keyword evidence="2 4" id="KW-0521">NADP</keyword>
<evidence type="ECO:0000259" key="5">
    <source>
        <dbReference type="Pfam" id="PF02558"/>
    </source>
</evidence>
<dbReference type="Gene3D" id="1.10.1040.10">
    <property type="entry name" value="N-(1-d-carboxylethyl)-l-norvaline Dehydrogenase, domain 2"/>
    <property type="match status" value="1"/>
</dbReference>
<gene>
    <name evidence="7" type="ORF">AM506_07405</name>
</gene>
<proteinExistence type="inferred from homology"/>
<dbReference type="EMBL" id="LIXZ01000004">
    <property type="protein sequence ID" value="KPL60417.1"/>
    <property type="molecule type" value="Genomic_DNA"/>
</dbReference>
<dbReference type="GO" id="GO:0005737">
    <property type="term" value="C:cytoplasm"/>
    <property type="evidence" value="ECO:0007669"/>
    <property type="project" value="TreeGrafter"/>
</dbReference>
<dbReference type="Pfam" id="PF02558">
    <property type="entry name" value="ApbA"/>
    <property type="match status" value="1"/>
</dbReference>